<evidence type="ECO:0000256" key="6">
    <source>
        <dbReference type="ARBA" id="ARBA00022449"/>
    </source>
</evidence>
<evidence type="ECO:0000256" key="9">
    <source>
        <dbReference type="ARBA" id="ARBA00022989"/>
    </source>
</evidence>
<feature type="transmembrane region" description="Helical" evidence="13">
    <location>
        <begin position="135"/>
        <end position="153"/>
    </location>
</feature>
<dbReference type="InterPro" id="IPR002528">
    <property type="entry name" value="MATE_fam"/>
</dbReference>
<dbReference type="Pfam" id="PF01554">
    <property type="entry name" value="MatE"/>
    <property type="match status" value="2"/>
</dbReference>
<feature type="transmembrane region" description="Helical" evidence="13">
    <location>
        <begin position="165"/>
        <end position="187"/>
    </location>
</feature>
<keyword evidence="6" id="KW-0050">Antiport</keyword>
<evidence type="ECO:0000256" key="11">
    <source>
        <dbReference type="ARBA" id="ARBA00023136"/>
    </source>
</evidence>
<evidence type="ECO:0000256" key="12">
    <source>
        <dbReference type="ARBA" id="ARBA00031636"/>
    </source>
</evidence>
<keyword evidence="8 13" id="KW-0812">Transmembrane</keyword>
<dbReference type="Proteomes" id="UP000649151">
    <property type="component" value="Unassembled WGS sequence"/>
</dbReference>
<evidence type="ECO:0000256" key="3">
    <source>
        <dbReference type="ARBA" id="ARBA00010199"/>
    </source>
</evidence>
<feature type="transmembrane region" description="Helical" evidence="13">
    <location>
        <begin position="12"/>
        <end position="34"/>
    </location>
</feature>
<dbReference type="PANTHER" id="PTHR43298">
    <property type="entry name" value="MULTIDRUG RESISTANCE PROTEIN NORM-RELATED"/>
    <property type="match status" value="1"/>
</dbReference>
<sequence length="449" mass="49369">MDTKQEFMRTKPVFRMLVSMAVPMMLSMFIQSLYNIVDSIYVAKLGTDALTAVSLAFPLQNALLSVSVGIGVGINSAIAINLGAKKYENANKAATIGMFLSLIHCVLFVIFGLLITHPFLSMFTKDAQTMQWASQYTYIVLCCSFGQLLQIAMEKTFQAIGDMTTTMLLMGSGCIINIILDPIFIFVLKMEVAGAAVATVIGQICAFFLYIIVYKKKRISVQIHRKYLCFDKAIIKQIYFVGIPSSIMLALPSVLVGILNGILAQFNQVYVAVLGIYFKLQTFIYMPASGVVQGMRPIVSYNYGAGEIHRVKKTVNYSLLIVAVIMLIGTIGALAFPQQILTIFNSDSKLIEYGVVALQVISLGFLVSSVGVVYSGTFEALGKGKESLTISLLRQFVIIIPLGFLLSQWIGPLGIWISFPISECIATVVAYILLRCTYRKYESQNSSLS</sequence>
<name>A0ABR7IND2_9CLOT</name>
<comment type="subcellular location">
    <subcellularLocation>
        <location evidence="2">Cell membrane</location>
        <topology evidence="2">Multi-pass membrane protein</topology>
    </subcellularLocation>
</comment>
<feature type="transmembrane region" description="Helical" evidence="13">
    <location>
        <begin position="356"/>
        <end position="376"/>
    </location>
</feature>
<evidence type="ECO:0000256" key="8">
    <source>
        <dbReference type="ARBA" id="ARBA00022692"/>
    </source>
</evidence>
<feature type="transmembrane region" description="Helical" evidence="13">
    <location>
        <begin position="388"/>
        <end position="407"/>
    </location>
</feature>
<accession>A0ABR7IND2</accession>
<evidence type="ECO:0000256" key="2">
    <source>
        <dbReference type="ARBA" id="ARBA00004651"/>
    </source>
</evidence>
<keyword evidence="15" id="KW-1185">Reference proteome</keyword>
<feature type="transmembrane region" description="Helical" evidence="13">
    <location>
        <begin position="317"/>
        <end position="336"/>
    </location>
</feature>
<keyword evidence="9 13" id="KW-1133">Transmembrane helix</keyword>
<dbReference type="InterPro" id="IPR048279">
    <property type="entry name" value="MdtK-like"/>
</dbReference>
<feature type="transmembrane region" description="Helical" evidence="13">
    <location>
        <begin position="96"/>
        <end position="115"/>
    </location>
</feature>
<evidence type="ECO:0000256" key="10">
    <source>
        <dbReference type="ARBA" id="ARBA00023065"/>
    </source>
</evidence>
<dbReference type="PIRSF" id="PIRSF006603">
    <property type="entry name" value="DinF"/>
    <property type="match status" value="1"/>
</dbReference>
<feature type="transmembrane region" description="Helical" evidence="13">
    <location>
        <begin position="269"/>
        <end position="288"/>
    </location>
</feature>
<keyword evidence="7" id="KW-1003">Cell membrane</keyword>
<keyword evidence="11 13" id="KW-0472">Membrane</keyword>
<evidence type="ECO:0000313" key="15">
    <source>
        <dbReference type="Proteomes" id="UP000649151"/>
    </source>
</evidence>
<protein>
    <recommendedName>
        <fullName evidence="4">Probable multidrug resistance protein NorM</fullName>
    </recommendedName>
    <alternativeName>
        <fullName evidence="12">Multidrug-efflux transporter</fullName>
    </alternativeName>
</protein>
<comment type="function">
    <text evidence="1">Multidrug efflux pump.</text>
</comment>
<feature type="transmembrane region" description="Helical" evidence="13">
    <location>
        <begin position="413"/>
        <end position="434"/>
    </location>
</feature>
<organism evidence="14 15">
    <name type="scientific">Clostridium facile</name>
    <dbReference type="NCBI Taxonomy" id="2763035"/>
    <lineage>
        <taxon>Bacteria</taxon>
        <taxon>Bacillati</taxon>
        <taxon>Bacillota</taxon>
        <taxon>Clostridia</taxon>
        <taxon>Eubacteriales</taxon>
        <taxon>Clostridiaceae</taxon>
        <taxon>Clostridium</taxon>
    </lineage>
</organism>
<dbReference type="InterPro" id="IPR050222">
    <property type="entry name" value="MATE_MdtK"/>
</dbReference>
<evidence type="ECO:0000256" key="13">
    <source>
        <dbReference type="SAM" id="Phobius"/>
    </source>
</evidence>
<evidence type="ECO:0000256" key="4">
    <source>
        <dbReference type="ARBA" id="ARBA00020268"/>
    </source>
</evidence>
<feature type="transmembrane region" description="Helical" evidence="13">
    <location>
        <begin position="62"/>
        <end position="84"/>
    </location>
</feature>
<proteinExistence type="inferred from homology"/>
<dbReference type="PANTHER" id="PTHR43298:SF2">
    <property type="entry name" value="FMN_FAD EXPORTER YEEO-RELATED"/>
    <property type="match status" value="1"/>
</dbReference>
<dbReference type="NCBIfam" id="TIGR00797">
    <property type="entry name" value="matE"/>
    <property type="match status" value="1"/>
</dbReference>
<feature type="transmembrane region" description="Helical" evidence="13">
    <location>
        <begin position="234"/>
        <end position="263"/>
    </location>
</feature>
<feature type="transmembrane region" description="Helical" evidence="13">
    <location>
        <begin position="193"/>
        <end position="213"/>
    </location>
</feature>
<dbReference type="EMBL" id="JACOQK010000001">
    <property type="protein sequence ID" value="MBC5786640.1"/>
    <property type="molecule type" value="Genomic_DNA"/>
</dbReference>
<keyword evidence="5" id="KW-0813">Transport</keyword>
<keyword evidence="10" id="KW-0406">Ion transport</keyword>
<reference evidence="14 15" key="1">
    <citation type="submission" date="2020-08" db="EMBL/GenBank/DDBJ databases">
        <title>Genome public.</title>
        <authorList>
            <person name="Liu C."/>
            <person name="Sun Q."/>
        </authorList>
    </citation>
    <scope>NUCLEOTIDE SEQUENCE [LARGE SCALE GENOMIC DNA]</scope>
    <source>
        <strain evidence="14 15">NSJ-27</strain>
    </source>
</reference>
<comment type="similarity">
    <text evidence="3">Belongs to the multi antimicrobial extrusion (MATE) (TC 2.A.66.1) family.</text>
</comment>
<evidence type="ECO:0000256" key="7">
    <source>
        <dbReference type="ARBA" id="ARBA00022475"/>
    </source>
</evidence>
<evidence type="ECO:0000256" key="1">
    <source>
        <dbReference type="ARBA" id="ARBA00003408"/>
    </source>
</evidence>
<dbReference type="RefSeq" id="WP_186997073.1">
    <property type="nucleotide sequence ID" value="NZ_JACOQK010000001.1"/>
</dbReference>
<evidence type="ECO:0000256" key="5">
    <source>
        <dbReference type="ARBA" id="ARBA00022448"/>
    </source>
</evidence>
<evidence type="ECO:0000313" key="14">
    <source>
        <dbReference type="EMBL" id="MBC5786640.1"/>
    </source>
</evidence>
<gene>
    <name evidence="14" type="ORF">H8Z77_01180</name>
</gene>
<comment type="caution">
    <text evidence="14">The sequence shown here is derived from an EMBL/GenBank/DDBJ whole genome shotgun (WGS) entry which is preliminary data.</text>
</comment>